<dbReference type="InParanoid" id="A0A0D2GDN0"/>
<dbReference type="PIRSF" id="PIRSF002741">
    <property type="entry name" value="MppA"/>
    <property type="match status" value="1"/>
</dbReference>
<keyword evidence="3 4" id="KW-0732">Signal</keyword>
<sequence>MAKKAFNFLTLSSMILALCLVLAAPQNAMASDKDQTKAVFAQGRGISSVDPYNALGTTTSMIKFYMFNGLTKRDVKGKVVCDLAESMTKVDDNTWEFKLKKGVKFHNGEPFNAETVKFSFEMMNDPKYKFRLAKDFDFLKEIQIIDDHTVRLITKYPFAGLPLRCFNFTMLPPKYITEKGHAYFTKHPVGTGPYKLIKWLKGNKIILDAYDGYFEGAPAIKRVVYRVIPEDSSRVAALEAGEVDVISAVPTSQIERLKANPDIKVVTAPTTRVIFIGMDTIHPKYPTSNKKFRQAMNYAVDVPAIVKHIFHGNATRLATLIAPAFFGYSPNVTPYKHNPEKAKALLKEIGYKGDQVLKLSVAPGAYINNTEVAHAIAGQLQKVGVNVQVAELENSVARTQLLTKKNNPFYLLGIGGHYNDADLITRIAFGTKQRYSTFYNKKFDDLRMKAGSTLDDAKAEKAWEEVQAMLKEEAPAIFLYQQFDTYAYNKKLKNWSPRLDEMILLYGASLEK</sequence>
<evidence type="ECO:0000313" key="7">
    <source>
        <dbReference type="Proteomes" id="UP000032233"/>
    </source>
</evidence>
<dbReference type="InterPro" id="IPR000914">
    <property type="entry name" value="SBP_5_dom"/>
</dbReference>
<protein>
    <recommendedName>
        <fullName evidence="5">Solute-binding protein family 5 domain-containing protein</fullName>
    </recommendedName>
</protein>
<feature type="chain" id="PRO_5002242538" description="Solute-binding protein family 5 domain-containing protein" evidence="4">
    <location>
        <begin position="31"/>
        <end position="512"/>
    </location>
</feature>
<evidence type="ECO:0000313" key="6">
    <source>
        <dbReference type="EMBL" id="KIX13027.1"/>
    </source>
</evidence>
<dbReference type="Gene3D" id="3.40.190.10">
    <property type="entry name" value="Periplasmic binding protein-like II"/>
    <property type="match status" value="1"/>
</dbReference>
<dbReference type="AlphaFoldDB" id="A0A0D2GDN0"/>
<dbReference type="InterPro" id="IPR023765">
    <property type="entry name" value="SBP_5_CS"/>
</dbReference>
<evidence type="ECO:0000256" key="2">
    <source>
        <dbReference type="ARBA" id="ARBA00022448"/>
    </source>
</evidence>
<dbReference type="Proteomes" id="UP000032233">
    <property type="component" value="Unassembled WGS sequence"/>
</dbReference>
<dbReference type="PANTHER" id="PTHR30290:SF9">
    <property type="entry name" value="OLIGOPEPTIDE-BINDING PROTEIN APPA"/>
    <property type="match status" value="1"/>
</dbReference>
<dbReference type="SUPFAM" id="SSF53850">
    <property type="entry name" value="Periplasmic binding protein-like II"/>
    <property type="match status" value="1"/>
</dbReference>
<dbReference type="Pfam" id="PF00496">
    <property type="entry name" value="SBP_bac_5"/>
    <property type="match status" value="1"/>
</dbReference>
<evidence type="ECO:0000256" key="3">
    <source>
        <dbReference type="ARBA" id="ARBA00022729"/>
    </source>
</evidence>
<gene>
    <name evidence="6" type="ORF">X474_15800</name>
</gene>
<keyword evidence="7" id="KW-1185">Reference proteome</keyword>
<dbReference type="Gene3D" id="3.10.105.10">
    <property type="entry name" value="Dipeptide-binding Protein, Domain 3"/>
    <property type="match status" value="1"/>
</dbReference>
<dbReference type="PANTHER" id="PTHR30290">
    <property type="entry name" value="PERIPLASMIC BINDING COMPONENT OF ABC TRANSPORTER"/>
    <property type="match status" value="1"/>
</dbReference>
<comment type="caution">
    <text evidence="6">The sequence shown here is derived from an EMBL/GenBank/DDBJ whole genome shotgun (WGS) entry which is preliminary data.</text>
</comment>
<feature type="signal peptide" evidence="4">
    <location>
        <begin position="1"/>
        <end position="30"/>
    </location>
</feature>
<comment type="similarity">
    <text evidence="1">Belongs to the bacterial solute-binding protein 5 family.</text>
</comment>
<evidence type="ECO:0000259" key="5">
    <source>
        <dbReference type="Pfam" id="PF00496"/>
    </source>
</evidence>
<dbReference type="GO" id="GO:0043190">
    <property type="term" value="C:ATP-binding cassette (ABC) transporter complex"/>
    <property type="evidence" value="ECO:0007669"/>
    <property type="project" value="InterPro"/>
</dbReference>
<accession>A0A0D2GDN0</accession>
<dbReference type="PROSITE" id="PS01040">
    <property type="entry name" value="SBP_BACTERIAL_5"/>
    <property type="match status" value="1"/>
</dbReference>
<reference evidence="6 7" key="1">
    <citation type="submission" date="2013-11" db="EMBL/GenBank/DDBJ databases">
        <title>Metagenomic analysis of a methanogenic consortium involved in long chain n-alkane degradation.</title>
        <authorList>
            <person name="Davidova I.A."/>
            <person name="Callaghan A.V."/>
            <person name="Wawrik B."/>
            <person name="Pruitt S."/>
            <person name="Marks C."/>
            <person name="Duncan K.E."/>
            <person name="Suflita J.M."/>
        </authorList>
    </citation>
    <scope>NUCLEOTIDE SEQUENCE [LARGE SCALE GENOMIC DNA]</scope>
    <source>
        <strain evidence="6 7">SPR</strain>
    </source>
</reference>
<keyword evidence="2" id="KW-0813">Transport</keyword>
<dbReference type="EMBL" id="AZAC01000019">
    <property type="protein sequence ID" value="KIX13027.1"/>
    <property type="molecule type" value="Genomic_DNA"/>
</dbReference>
<feature type="domain" description="Solute-binding protein family 5" evidence="5">
    <location>
        <begin position="78"/>
        <end position="431"/>
    </location>
</feature>
<evidence type="ECO:0000256" key="1">
    <source>
        <dbReference type="ARBA" id="ARBA00005695"/>
    </source>
</evidence>
<organism evidence="6 7">
    <name type="scientific">Dethiosulfatarculus sandiegensis</name>
    <dbReference type="NCBI Taxonomy" id="1429043"/>
    <lineage>
        <taxon>Bacteria</taxon>
        <taxon>Pseudomonadati</taxon>
        <taxon>Thermodesulfobacteriota</taxon>
        <taxon>Desulfarculia</taxon>
        <taxon>Desulfarculales</taxon>
        <taxon>Desulfarculaceae</taxon>
        <taxon>Dethiosulfatarculus</taxon>
    </lineage>
</organism>
<dbReference type="InterPro" id="IPR039424">
    <property type="entry name" value="SBP_5"/>
</dbReference>
<dbReference type="GO" id="GO:0030288">
    <property type="term" value="C:outer membrane-bounded periplasmic space"/>
    <property type="evidence" value="ECO:0007669"/>
    <property type="project" value="UniProtKB-ARBA"/>
</dbReference>
<proteinExistence type="inferred from homology"/>
<dbReference type="InterPro" id="IPR030678">
    <property type="entry name" value="Peptide/Ni-bd"/>
</dbReference>
<name>A0A0D2GDN0_9BACT</name>
<dbReference type="GO" id="GO:0015833">
    <property type="term" value="P:peptide transport"/>
    <property type="evidence" value="ECO:0007669"/>
    <property type="project" value="TreeGrafter"/>
</dbReference>
<dbReference type="Gene3D" id="3.90.76.10">
    <property type="entry name" value="Dipeptide-binding Protein, Domain 1"/>
    <property type="match status" value="1"/>
</dbReference>
<dbReference type="STRING" id="1429043.X474_15800"/>
<evidence type="ECO:0000256" key="4">
    <source>
        <dbReference type="SAM" id="SignalP"/>
    </source>
</evidence>
<dbReference type="RefSeq" id="WP_052515223.1">
    <property type="nucleotide sequence ID" value="NZ_AZAC01000019.1"/>
</dbReference>
<dbReference type="GO" id="GO:1904680">
    <property type="term" value="F:peptide transmembrane transporter activity"/>
    <property type="evidence" value="ECO:0007669"/>
    <property type="project" value="TreeGrafter"/>
</dbReference>